<gene>
    <name evidence="1" type="ORF">UFOVP739_7</name>
</gene>
<name>A0A6J7X2S5_9CAUD</name>
<sequence length="179" mass="20041">MPNAIETQLEMVGVKEALRALNSIDKKARRQVTKDYAQIVSSVVQDARSSTPSEPPLSGMAYSWKARKVSPIFPWNNAKSDRAIKPFVSGKKPRQYNAYVSDLVAFGIKWTSADALAVEMSGSGPVPTQKGKEMVRALNQRYGTPGRFLWKAYERHAETVLAETEKLIRKVMKQVQKEV</sequence>
<dbReference type="EMBL" id="LR798340">
    <property type="protein sequence ID" value="CAB5224798.1"/>
    <property type="molecule type" value="Genomic_DNA"/>
</dbReference>
<proteinExistence type="predicted"/>
<protein>
    <submittedName>
        <fullName evidence="1">Uncharacterized protein</fullName>
    </submittedName>
</protein>
<accession>A0A6J7X2S5</accession>
<organism evidence="1">
    <name type="scientific">uncultured Caudovirales phage</name>
    <dbReference type="NCBI Taxonomy" id="2100421"/>
    <lineage>
        <taxon>Viruses</taxon>
        <taxon>Duplodnaviria</taxon>
        <taxon>Heunggongvirae</taxon>
        <taxon>Uroviricota</taxon>
        <taxon>Caudoviricetes</taxon>
        <taxon>Peduoviridae</taxon>
        <taxon>Maltschvirus</taxon>
        <taxon>Maltschvirus maltsch</taxon>
    </lineage>
</organism>
<evidence type="ECO:0000313" key="1">
    <source>
        <dbReference type="EMBL" id="CAB5224798.1"/>
    </source>
</evidence>
<reference evidence="1" key="1">
    <citation type="submission" date="2020-05" db="EMBL/GenBank/DDBJ databases">
        <authorList>
            <person name="Chiriac C."/>
            <person name="Salcher M."/>
            <person name="Ghai R."/>
            <person name="Kavagutti S V."/>
        </authorList>
    </citation>
    <scope>NUCLEOTIDE SEQUENCE</scope>
</reference>